<evidence type="ECO:0000256" key="2">
    <source>
        <dbReference type="ARBA" id="ARBA00023002"/>
    </source>
</evidence>
<evidence type="ECO:0000256" key="6">
    <source>
        <dbReference type="PROSITE-ProRule" id="PRU10007"/>
    </source>
</evidence>
<comment type="caution">
    <text evidence="10">The sequence shown here is derived from an EMBL/GenBank/DDBJ whole genome shotgun (WGS) entry which is preliminary data.</text>
</comment>
<protein>
    <recommendedName>
        <fullName evidence="4">Aldehyde dehydrogenase</fullName>
    </recommendedName>
</protein>
<dbReference type="PROSITE" id="PS00687">
    <property type="entry name" value="ALDEHYDE_DEHYDR_GLU"/>
    <property type="match status" value="1"/>
</dbReference>
<dbReference type="SUPFAM" id="SSF53720">
    <property type="entry name" value="ALDH-like"/>
    <property type="match status" value="1"/>
</dbReference>
<dbReference type="Gene3D" id="3.40.605.10">
    <property type="entry name" value="Aldehyde Dehydrogenase, Chain A, domain 1"/>
    <property type="match status" value="1"/>
</dbReference>
<evidence type="ECO:0000313" key="10">
    <source>
        <dbReference type="EMBL" id="PVX52438.1"/>
    </source>
</evidence>
<dbReference type="InterPro" id="IPR016163">
    <property type="entry name" value="Ald_DH_C"/>
</dbReference>
<evidence type="ECO:0000313" key="11">
    <source>
        <dbReference type="Proteomes" id="UP000251835"/>
    </source>
</evidence>
<dbReference type="Pfam" id="PF00171">
    <property type="entry name" value="Aldedh"/>
    <property type="match status" value="1"/>
</dbReference>
<gene>
    <name evidence="10" type="ORF">C7377_0753</name>
</gene>
<organism evidence="10 11">
    <name type="scientific">Balneicella halophila</name>
    <dbReference type="NCBI Taxonomy" id="1537566"/>
    <lineage>
        <taxon>Bacteria</taxon>
        <taxon>Pseudomonadati</taxon>
        <taxon>Bacteroidota</taxon>
        <taxon>Bacteroidia</taxon>
        <taxon>Bacteroidales</taxon>
        <taxon>Balneicellaceae</taxon>
        <taxon>Balneicella</taxon>
    </lineage>
</organism>
<keyword evidence="2 4" id="KW-0560">Oxidoreductase</keyword>
<dbReference type="GO" id="GO:0005737">
    <property type="term" value="C:cytoplasm"/>
    <property type="evidence" value="ECO:0007669"/>
    <property type="project" value="TreeGrafter"/>
</dbReference>
<dbReference type="PIRSF" id="PIRSF036492">
    <property type="entry name" value="ALDH"/>
    <property type="match status" value="1"/>
</dbReference>
<dbReference type="FunFam" id="3.40.309.10:FF:000003">
    <property type="entry name" value="Aldehyde dehydrogenase"/>
    <property type="match status" value="1"/>
</dbReference>
<evidence type="ECO:0000259" key="9">
    <source>
        <dbReference type="Pfam" id="PF00171"/>
    </source>
</evidence>
<keyword evidence="8" id="KW-0175">Coiled coil</keyword>
<dbReference type="Gene3D" id="3.40.309.10">
    <property type="entry name" value="Aldehyde Dehydrogenase, Chain A, domain 2"/>
    <property type="match status" value="1"/>
</dbReference>
<keyword evidence="3" id="KW-0520">NAD</keyword>
<dbReference type="Proteomes" id="UP000251835">
    <property type="component" value="Unassembled WGS sequence"/>
</dbReference>
<keyword evidence="11" id="KW-1185">Reference proteome</keyword>
<dbReference type="InterPro" id="IPR012394">
    <property type="entry name" value="Aldehyde_DH_NAD(P)"/>
</dbReference>
<evidence type="ECO:0000256" key="5">
    <source>
        <dbReference type="PIRSR" id="PIRSR036492-1"/>
    </source>
</evidence>
<comment type="similarity">
    <text evidence="1 4 7">Belongs to the aldehyde dehydrogenase family.</text>
</comment>
<dbReference type="GO" id="GO:0006081">
    <property type="term" value="P:aldehyde metabolic process"/>
    <property type="evidence" value="ECO:0007669"/>
    <property type="project" value="InterPro"/>
</dbReference>
<reference evidence="10 11" key="1">
    <citation type="submission" date="2018-05" db="EMBL/GenBank/DDBJ databases">
        <title>Genomic Encyclopedia of Type Strains, Phase IV (KMG-IV): sequencing the most valuable type-strain genomes for metagenomic binning, comparative biology and taxonomic classification.</title>
        <authorList>
            <person name="Goeker M."/>
        </authorList>
    </citation>
    <scope>NUCLEOTIDE SEQUENCE [LARGE SCALE GENOMIC DNA]</scope>
    <source>
        <strain evidence="10 11">DSM 28579</strain>
    </source>
</reference>
<evidence type="ECO:0000256" key="1">
    <source>
        <dbReference type="ARBA" id="ARBA00009986"/>
    </source>
</evidence>
<dbReference type="EMBL" id="QENZ01000003">
    <property type="protein sequence ID" value="PVX52438.1"/>
    <property type="molecule type" value="Genomic_DNA"/>
</dbReference>
<name>A0A7L4URN7_BALHA</name>
<dbReference type="OrthoDB" id="9762913at2"/>
<dbReference type="PANTHER" id="PTHR43570:SF16">
    <property type="entry name" value="ALDEHYDE DEHYDROGENASE TYPE III, ISOFORM Q"/>
    <property type="match status" value="1"/>
</dbReference>
<dbReference type="AlphaFoldDB" id="A0A7L4URN7"/>
<accession>A0A7L4URN7</accession>
<dbReference type="GO" id="GO:0004029">
    <property type="term" value="F:aldehyde dehydrogenase (NAD+) activity"/>
    <property type="evidence" value="ECO:0007669"/>
    <property type="project" value="TreeGrafter"/>
</dbReference>
<dbReference type="InterPro" id="IPR029510">
    <property type="entry name" value="Ald_DH_CS_GLU"/>
</dbReference>
<feature type="coiled-coil region" evidence="8">
    <location>
        <begin position="28"/>
        <end position="55"/>
    </location>
</feature>
<evidence type="ECO:0000256" key="3">
    <source>
        <dbReference type="ARBA" id="ARBA00023027"/>
    </source>
</evidence>
<dbReference type="FunFam" id="3.40.605.10:FF:000004">
    <property type="entry name" value="Aldehyde dehydrogenase"/>
    <property type="match status" value="1"/>
</dbReference>
<evidence type="ECO:0000256" key="4">
    <source>
        <dbReference type="PIRNR" id="PIRNR036492"/>
    </source>
</evidence>
<sequence length="458" mass="52181">MEDTSKDIIDNLVKKQKDFFATNKTKDISFRLEQLRKLKKAVENYQDKLEDALWQDLHKSPEEAYLTEFSIINNEIDNHLKNLKTWAEPEKVSTPLHLRPSTSKILYEPMGLSLIIAPWNYPFQLLIAPLIGSISAGCCTILKPSPDAPKTAIVMQEMIEETFDEEYIGIVQGHRDTNAILLHEPFDFMFFTGSSSVGKVVMKAAAEQLIPVVLELGGKSPCIVDADANLYIAAKRIAWGKLINAGQTCIAPDYLFAHHSIKDKLLDKIAKQIKKMYGDNIKESRFYPRIVTHKAVERLKELMTEGSIHTGGEIDYKEKFIAPTIIDNVKPEFKIMQEEIFGPILPVLTFNHIDKATNYINKNNKPLAFYYFGKNKKAKEVLQNTTSGGACINDTLMHITNHNLPFGGVNYSGIGKYHGYESFLAFSNRRSIVNTPTWIDMPFKYVPFRYFNYIKRIL</sequence>
<dbReference type="PROSITE" id="PS00070">
    <property type="entry name" value="ALDEHYDE_DEHYDR_CYS"/>
    <property type="match status" value="1"/>
</dbReference>
<dbReference type="InterPro" id="IPR015590">
    <property type="entry name" value="Aldehyde_DH_dom"/>
</dbReference>
<feature type="domain" description="Aldehyde dehydrogenase" evidence="9">
    <location>
        <begin position="5"/>
        <end position="431"/>
    </location>
</feature>
<proteinExistence type="inferred from homology"/>
<dbReference type="PANTHER" id="PTHR43570">
    <property type="entry name" value="ALDEHYDE DEHYDROGENASE"/>
    <property type="match status" value="1"/>
</dbReference>
<evidence type="ECO:0000256" key="8">
    <source>
        <dbReference type="SAM" id="Coils"/>
    </source>
</evidence>
<dbReference type="InterPro" id="IPR016160">
    <property type="entry name" value="Ald_DH_CS_CYS"/>
</dbReference>
<feature type="active site" evidence="5 6">
    <location>
        <position position="215"/>
    </location>
</feature>
<dbReference type="InterPro" id="IPR016162">
    <property type="entry name" value="Ald_DH_N"/>
</dbReference>
<evidence type="ECO:0000256" key="7">
    <source>
        <dbReference type="RuleBase" id="RU003345"/>
    </source>
</evidence>
<dbReference type="RefSeq" id="WP_116495973.1">
    <property type="nucleotide sequence ID" value="NZ_QENZ01000003.1"/>
</dbReference>
<feature type="active site" evidence="5">
    <location>
        <position position="249"/>
    </location>
</feature>
<dbReference type="InterPro" id="IPR016161">
    <property type="entry name" value="Ald_DH/histidinol_DH"/>
</dbReference>